<dbReference type="EMBL" id="JAIZAY010000003">
    <property type="protein sequence ID" value="KAJ8045677.1"/>
    <property type="molecule type" value="Genomic_DNA"/>
</dbReference>
<dbReference type="InterPro" id="IPR044553">
    <property type="entry name" value="Bbox1_ANCHR"/>
</dbReference>
<keyword evidence="2 4" id="KW-0863">Zinc-finger</keyword>
<dbReference type="CDD" id="cd19817">
    <property type="entry name" value="Bbox1_ANCHR-like"/>
    <property type="match status" value="1"/>
</dbReference>
<dbReference type="GO" id="GO:0032154">
    <property type="term" value="C:cleavage furrow"/>
    <property type="evidence" value="ECO:0007669"/>
    <property type="project" value="TreeGrafter"/>
</dbReference>
<dbReference type="GO" id="GO:0044878">
    <property type="term" value="P:mitotic cytokinesis checkpoint signaling"/>
    <property type="evidence" value="ECO:0007669"/>
    <property type="project" value="TreeGrafter"/>
</dbReference>
<protein>
    <submittedName>
        <fullName evidence="7">Abscission/NoCut checkpoint regulator</fullName>
    </submittedName>
</protein>
<dbReference type="PANTHER" id="PTHR46603:SF1">
    <property type="entry name" value="ABSCISSION_NOCUT CHECKPOINT REGULATOR"/>
    <property type="match status" value="1"/>
</dbReference>
<feature type="region of interest" description="Disordered" evidence="5">
    <location>
        <begin position="149"/>
        <end position="247"/>
    </location>
</feature>
<dbReference type="GO" id="GO:0005813">
    <property type="term" value="C:centrosome"/>
    <property type="evidence" value="ECO:0007669"/>
    <property type="project" value="TreeGrafter"/>
</dbReference>
<accession>A0A9Q1CHV4</accession>
<comment type="caution">
    <text evidence="7">The sequence shown here is derived from an EMBL/GenBank/DDBJ whole genome shotgun (WGS) entry which is preliminary data.</text>
</comment>
<evidence type="ECO:0000256" key="4">
    <source>
        <dbReference type="PROSITE-ProRule" id="PRU00091"/>
    </source>
</evidence>
<feature type="compositionally biased region" description="Polar residues" evidence="5">
    <location>
        <begin position="58"/>
        <end position="68"/>
    </location>
</feature>
<dbReference type="Pfam" id="PF01363">
    <property type="entry name" value="FYVE"/>
    <property type="match status" value="1"/>
</dbReference>
<dbReference type="SUPFAM" id="SSF57903">
    <property type="entry name" value="FYVE/PHD zinc finger"/>
    <property type="match status" value="1"/>
</dbReference>
<dbReference type="Pfam" id="PF22586">
    <property type="entry name" value="ANCHR-like_BBOX"/>
    <property type="match status" value="1"/>
</dbReference>
<dbReference type="SUPFAM" id="SSF57845">
    <property type="entry name" value="B-box zinc-binding domain"/>
    <property type="match status" value="1"/>
</dbReference>
<reference evidence="7" key="1">
    <citation type="submission" date="2021-10" db="EMBL/GenBank/DDBJ databases">
        <title>Tropical sea cucumber genome reveals ecological adaptation and Cuvierian tubules defense mechanism.</title>
        <authorList>
            <person name="Chen T."/>
        </authorList>
    </citation>
    <scope>NUCLEOTIDE SEQUENCE</scope>
    <source>
        <strain evidence="7">Nanhai2018</strain>
        <tissue evidence="7">Muscle</tissue>
    </source>
</reference>
<feature type="domain" description="FYVE-type" evidence="6">
    <location>
        <begin position="1"/>
        <end position="55"/>
    </location>
</feature>
<dbReference type="InterPro" id="IPR000306">
    <property type="entry name" value="Znf_FYVE"/>
</dbReference>
<feature type="compositionally biased region" description="Basic and acidic residues" evidence="5">
    <location>
        <begin position="235"/>
        <end position="247"/>
    </location>
</feature>
<dbReference type="PANTHER" id="PTHR46603">
    <property type="entry name" value="ABSCISSION/NOCUT CHECKPOINT REGULATOR"/>
    <property type="match status" value="1"/>
</dbReference>
<evidence type="ECO:0000313" key="7">
    <source>
        <dbReference type="EMBL" id="KAJ8045677.1"/>
    </source>
</evidence>
<evidence type="ECO:0000259" key="6">
    <source>
        <dbReference type="PROSITE" id="PS50178"/>
    </source>
</evidence>
<gene>
    <name evidence="7" type="ORF">HOLleu_08724</name>
</gene>
<dbReference type="GO" id="GO:0032266">
    <property type="term" value="F:phosphatidylinositol-3-phosphate binding"/>
    <property type="evidence" value="ECO:0007669"/>
    <property type="project" value="TreeGrafter"/>
</dbReference>
<dbReference type="InterPro" id="IPR013083">
    <property type="entry name" value="Znf_RING/FYVE/PHD"/>
</dbReference>
<dbReference type="AlphaFoldDB" id="A0A9Q1CHV4"/>
<evidence type="ECO:0000256" key="3">
    <source>
        <dbReference type="ARBA" id="ARBA00022833"/>
    </source>
</evidence>
<feature type="compositionally biased region" description="Basic and acidic residues" evidence="5">
    <location>
        <begin position="213"/>
        <end position="226"/>
    </location>
</feature>
<keyword evidence="3" id="KW-0862">Zinc</keyword>
<dbReference type="PROSITE" id="PS50178">
    <property type="entry name" value="ZF_FYVE"/>
    <property type="match status" value="1"/>
</dbReference>
<evidence type="ECO:0000313" key="8">
    <source>
        <dbReference type="Proteomes" id="UP001152320"/>
    </source>
</evidence>
<evidence type="ECO:0000256" key="5">
    <source>
        <dbReference type="SAM" id="MobiDB-lite"/>
    </source>
</evidence>
<feature type="compositionally biased region" description="Basic and acidic residues" evidence="5">
    <location>
        <begin position="69"/>
        <end position="78"/>
    </location>
</feature>
<dbReference type="InterPro" id="IPR017455">
    <property type="entry name" value="Znf_FYVE-rel"/>
</dbReference>
<sequence>MDSRCYRCASKFGMFKKEIACQKCGYGFCKKCIPHLVKSQTGEIPVCEKCFQAQAAQKSKGMNSQPESSKYDVPENFKKRVAALQEKESKVSPSTRSQTDRSKVTANMSPADRDIAERLEKLKESKRQAAGPIPSAEDMEERLRVLKGLPAKAENNPSNAVFHPKDTRTSHEQSQDLITQITDEVKLDNNLKGSSEPDEPSGEDGASVQTSDDPTKSLEEEIKSVMDEANQELKMAQEGKERDKEMEERLAKLHGMDLQTYKDKGRKELENMSEAESTRRYIAQLLEESRLDEKVKEDGYSQVLEGAKSHYEEKAKESDPDELPWCCICNEDALVRCHGCDGDLYCKSCFREGHRDPDMKYHNVSKYKPPKGAGR</sequence>
<keyword evidence="1" id="KW-0479">Metal-binding</keyword>
<dbReference type="GO" id="GO:0009838">
    <property type="term" value="P:abscission"/>
    <property type="evidence" value="ECO:0007669"/>
    <property type="project" value="TreeGrafter"/>
</dbReference>
<dbReference type="Gene3D" id="3.30.40.10">
    <property type="entry name" value="Zinc/RING finger domain, C3HC4 (zinc finger)"/>
    <property type="match status" value="1"/>
</dbReference>
<dbReference type="OrthoDB" id="5407799at2759"/>
<evidence type="ECO:0000256" key="2">
    <source>
        <dbReference type="ARBA" id="ARBA00022771"/>
    </source>
</evidence>
<dbReference type="Proteomes" id="UP001152320">
    <property type="component" value="Chromosome 3"/>
</dbReference>
<keyword evidence="8" id="KW-1185">Reference proteome</keyword>
<name>A0A9Q1CHV4_HOLLE</name>
<proteinExistence type="predicted"/>
<evidence type="ECO:0000256" key="1">
    <source>
        <dbReference type="ARBA" id="ARBA00022723"/>
    </source>
</evidence>
<dbReference type="GO" id="GO:0008270">
    <property type="term" value="F:zinc ion binding"/>
    <property type="evidence" value="ECO:0007669"/>
    <property type="project" value="UniProtKB-KW"/>
</dbReference>
<dbReference type="GO" id="GO:0030496">
    <property type="term" value="C:midbody"/>
    <property type="evidence" value="ECO:0007669"/>
    <property type="project" value="TreeGrafter"/>
</dbReference>
<dbReference type="InterPro" id="IPR011011">
    <property type="entry name" value="Znf_FYVE_PHD"/>
</dbReference>
<organism evidence="7 8">
    <name type="scientific">Holothuria leucospilota</name>
    <name type="common">Black long sea cucumber</name>
    <name type="synonym">Mertensiothuria leucospilota</name>
    <dbReference type="NCBI Taxonomy" id="206669"/>
    <lineage>
        <taxon>Eukaryota</taxon>
        <taxon>Metazoa</taxon>
        <taxon>Echinodermata</taxon>
        <taxon>Eleutherozoa</taxon>
        <taxon>Echinozoa</taxon>
        <taxon>Holothuroidea</taxon>
        <taxon>Aspidochirotacea</taxon>
        <taxon>Aspidochirotida</taxon>
        <taxon>Holothuriidae</taxon>
        <taxon>Holothuria</taxon>
    </lineage>
</organism>
<feature type="region of interest" description="Disordered" evidence="5">
    <location>
        <begin position="58"/>
        <end position="113"/>
    </location>
</feature>
<feature type="compositionally biased region" description="Basic and acidic residues" evidence="5">
    <location>
        <begin position="163"/>
        <end position="174"/>
    </location>
</feature>